<comment type="caution">
    <text evidence="2">The sequence shown here is derived from an EMBL/GenBank/DDBJ whole genome shotgun (WGS) entry which is preliminary data.</text>
</comment>
<evidence type="ECO:0000256" key="1">
    <source>
        <dbReference type="SAM" id="MobiDB-lite"/>
    </source>
</evidence>
<dbReference type="EMBL" id="JAGKQM010000011">
    <property type="protein sequence ID" value="KAH0901959.1"/>
    <property type="molecule type" value="Genomic_DNA"/>
</dbReference>
<protein>
    <submittedName>
        <fullName evidence="2">Uncharacterized protein</fullName>
    </submittedName>
</protein>
<feature type="compositionally biased region" description="Gly residues" evidence="1">
    <location>
        <begin position="20"/>
        <end position="34"/>
    </location>
</feature>
<sequence>MRQKEMWQKQRGREHREGDTYGGYGGSGGSGGAGESRDETMTSISGRILRGGESRFGRKKDYIGFKPKQTSQELRHKEKREKNEKILHNFLLLHFDLLLLHLDLHPTTSTAAGSVSDSVSDLLLCGESTIHRHQVVTLAPLRLIFLNVFNSVARQAPLHKNNMCT</sequence>
<evidence type="ECO:0000313" key="2">
    <source>
        <dbReference type="EMBL" id="KAH0901959.1"/>
    </source>
</evidence>
<dbReference type="Proteomes" id="UP000824890">
    <property type="component" value="Unassembled WGS sequence"/>
</dbReference>
<reference evidence="2 3" key="1">
    <citation type="submission" date="2021-05" db="EMBL/GenBank/DDBJ databases">
        <title>Genome Assembly of Synthetic Allotetraploid Brassica napus Reveals Homoeologous Exchanges between Subgenomes.</title>
        <authorList>
            <person name="Davis J.T."/>
        </authorList>
    </citation>
    <scope>NUCLEOTIDE SEQUENCE [LARGE SCALE GENOMIC DNA]</scope>
    <source>
        <strain evidence="3">cv. Da-Ae</strain>
        <tissue evidence="2">Seedling</tissue>
    </source>
</reference>
<accession>A0ABQ8BB01</accession>
<evidence type="ECO:0000313" key="3">
    <source>
        <dbReference type="Proteomes" id="UP000824890"/>
    </source>
</evidence>
<proteinExistence type="predicted"/>
<keyword evidence="3" id="KW-1185">Reference proteome</keyword>
<name>A0ABQ8BB01_BRANA</name>
<gene>
    <name evidence="2" type="ORF">HID58_041462</name>
</gene>
<organism evidence="2 3">
    <name type="scientific">Brassica napus</name>
    <name type="common">Rape</name>
    <dbReference type="NCBI Taxonomy" id="3708"/>
    <lineage>
        <taxon>Eukaryota</taxon>
        <taxon>Viridiplantae</taxon>
        <taxon>Streptophyta</taxon>
        <taxon>Embryophyta</taxon>
        <taxon>Tracheophyta</taxon>
        <taxon>Spermatophyta</taxon>
        <taxon>Magnoliopsida</taxon>
        <taxon>eudicotyledons</taxon>
        <taxon>Gunneridae</taxon>
        <taxon>Pentapetalae</taxon>
        <taxon>rosids</taxon>
        <taxon>malvids</taxon>
        <taxon>Brassicales</taxon>
        <taxon>Brassicaceae</taxon>
        <taxon>Brassiceae</taxon>
        <taxon>Brassica</taxon>
    </lineage>
</organism>
<feature type="region of interest" description="Disordered" evidence="1">
    <location>
        <begin position="1"/>
        <end position="52"/>
    </location>
</feature>